<feature type="compositionally biased region" description="Basic residues" evidence="1">
    <location>
        <begin position="400"/>
        <end position="416"/>
    </location>
</feature>
<evidence type="ECO:0000313" key="2">
    <source>
        <dbReference type="Proteomes" id="UP000887572"/>
    </source>
</evidence>
<name>A0A914H9L3_GLORO</name>
<feature type="compositionally biased region" description="Basic residues" evidence="1">
    <location>
        <begin position="1"/>
        <end position="14"/>
    </location>
</feature>
<dbReference type="AlphaFoldDB" id="A0A914H9L3"/>
<feature type="region of interest" description="Disordered" evidence="1">
    <location>
        <begin position="1"/>
        <end position="57"/>
    </location>
</feature>
<feature type="compositionally biased region" description="Basic and acidic residues" evidence="1">
    <location>
        <begin position="377"/>
        <end position="387"/>
    </location>
</feature>
<feature type="compositionally biased region" description="Acidic residues" evidence="1">
    <location>
        <begin position="498"/>
        <end position="510"/>
    </location>
</feature>
<organism evidence="2 3">
    <name type="scientific">Globodera rostochiensis</name>
    <name type="common">Golden nematode worm</name>
    <name type="synonym">Heterodera rostochiensis</name>
    <dbReference type="NCBI Taxonomy" id="31243"/>
    <lineage>
        <taxon>Eukaryota</taxon>
        <taxon>Metazoa</taxon>
        <taxon>Ecdysozoa</taxon>
        <taxon>Nematoda</taxon>
        <taxon>Chromadorea</taxon>
        <taxon>Rhabditida</taxon>
        <taxon>Tylenchina</taxon>
        <taxon>Tylenchomorpha</taxon>
        <taxon>Tylenchoidea</taxon>
        <taxon>Heteroderidae</taxon>
        <taxon>Heteroderinae</taxon>
        <taxon>Globodera</taxon>
    </lineage>
</organism>
<feature type="compositionally biased region" description="Low complexity" evidence="1">
    <location>
        <begin position="606"/>
        <end position="624"/>
    </location>
</feature>
<feature type="region of interest" description="Disordered" evidence="1">
    <location>
        <begin position="89"/>
        <end position="222"/>
    </location>
</feature>
<protein>
    <submittedName>
        <fullName evidence="3">Uncharacterized protein</fullName>
    </submittedName>
</protein>
<feature type="region of interest" description="Disordered" evidence="1">
    <location>
        <begin position="453"/>
        <end position="481"/>
    </location>
</feature>
<feature type="compositionally biased region" description="Basic and acidic residues" evidence="1">
    <location>
        <begin position="417"/>
        <end position="429"/>
    </location>
</feature>
<reference evidence="3" key="1">
    <citation type="submission" date="2022-11" db="UniProtKB">
        <authorList>
            <consortium name="WormBaseParasite"/>
        </authorList>
    </citation>
    <scope>IDENTIFICATION</scope>
</reference>
<feature type="compositionally biased region" description="Acidic residues" evidence="1">
    <location>
        <begin position="536"/>
        <end position="551"/>
    </location>
</feature>
<feature type="compositionally biased region" description="Low complexity" evidence="1">
    <location>
        <begin position="89"/>
        <end position="101"/>
    </location>
</feature>
<sequence length="667" mass="72268">MYRRRASFVHHRHCSPPMRSAGGRSARHHSPPAAFRHANNDFRSPGPPSSTFRSRPPRGFAPFRVRAFCHHNRFRAVASAAPSVRAGFRGGRFAPPRAMPRGRPPPPRIPYHCRADISPRRSPCRSRSRSANTPPSTAATAAQHSSLRRSPSWSPPPPALAAERGARGGRNRSGFRGGGRFVAAGRSKFIGNYGRPINHPPAYEVSPDRTAPGASAGDDEIDAVQQQPAVEVLSNRDELYTKMMEAKKSENLDDYYRLRDTLNAFDVRNPHLAFRGSGATTSAAVTRKRSRSAGEKAAEPTAARKRKRGGGADDDGGEEDDHRHHQHRHHERKSSMTAPKKKKKTHEEGGAATAGGGGTTTSSAVGTADELEEVDSIDARYEQDKCNAKYVHGNAGGGDKRRKSAHERSAKQLKQRHSADTKSKSDSKCHRLQIALDSDAEKSPEKCVSRAAVVATSTAGRRRSWTKAHDERNGEDDVDEQAWLDELDDEEEEVGFDLVENEQLDNDDGGDGGGGPLPPAEKLDDDNVTASRDALQEVEEFAEVADEDDGEGGGGGECDYDAQSYGALFRPDFVTILQSSVAKGLRMRNTTTSSSSSSSNRRHHQQAGGTNGRQQQQNANANGTDGNGTGGTASVGQQEQQQPCTLVEMALARLVANTVEEIESSEF</sequence>
<keyword evidence="2" id="KW-1185">Reference proteome</keyword>
<dbReference type="WBParaSite" id="Gr19_v10_g14538.t1">
    <property type="protein sequence ID" value="Gr19_v10_g14538.t1"/>
    <property type="gene ID" value="Gr19_v10_g14538"/>
</dbReference>
<dbReference type="Proteomes" id="UP000887572">
    <property type="component" value="Unplaced"/>
</dbReference>
<feature type="compositionally biased region" description="Low complexity" evidence="1">
    <location>
        <begin position="590"/>
        <end position="599"/>
    </location>
</feature>
<feature type="region of interest" description="Disordered" evidence="1">
    <location>
        <begin position="498"/>
        <end position="562"/>
    </location>
</feature>
<evidence type="ECO:0000313" key="3">
    <source>
        <dbReference type="WBParaSite" id="Gr19_v10_g14538.t1"/>
    </source>
</evidence>
<proteinExistence type="predicted"/>
<accession>A0A914H9L3</accession>
<evidence type="ECO:0000256" key="1">
    <source>
        <dbReference type="SAM" id="MobiDB-lite"/>
    </source>
</evidence>
<feature type="region of interest" description="Disordered" evidence="1">
    <location>
        <begin position="581"/>
        <end position="642"/>
    </location>
</feature>
<feature type="compositionally biased region" description="Low complexity" evidence="1">
    <location>
        <begin position="129"/>
        <end position="152"/>
    </location>
</feature>
<feature type="region of interest" description="Disordered" evidence="1">
    <location>
        <begin position="278"/>
        <end position="429"/>
    </location>
</feature>